<evidence type="ECO:0000256" key="2">
    <source>
        <dbReference type="ARBA" id="ARBA00022475"/>
    </source>
</evidence>
<dbReference type="GO" id="GO:0022857">
    <property type="term" value="F:transmembrane transporter activity"/>
    <property type="evidence" value="ECO:0007669"/>
    <property type="project" value="InterPro"/>
</dbReference>
<dbReference type="EMBL" id="PDHS01000428">
    <property type="protein sequence ID" value="MQM32043.1"/>
    <property type="molecule type" value="Genomic_DNA"/>
</dbReference>
<feature type="transmembrane region" description="Helical" evidence="6">
    <location>
        <begin position="98"/>
        <end position="118"/>
    </location>
</feature>
<evidence type="ECO:0000256" key="1">
    <source>
        <dbReference type="ARBA" id="ARBA00004651"/>
    </source>
</evidence>
<evidence type="ECO:0008006" key="9">
    <source>
        <dbReference type="Google" id="ProtNLM"/>
    </source>
</evidence>
<keyword evidence="4 6" id="KW-1133">Transmembrane helix</keyword>
<dbReference type="Pfam" id="PF02653">
    <property type="entry name" value="BPD_transp_2"/>
    <property type="match status" value="1"/>
</dbReference>
<dbReference type="AlphaFoldDB" id="A0A6A7RX40"/>
<protein>
    <recommendedName>
        <fullName evidence="9">ABC transporter permease</fullName>
    </recommendedName>
</protein>
<sequence>MKRIRRFIAETPQAVAPSILALAIALLMLFGQTHEIFNSSALDFLARTGTPVCILGLGVGVVIAMGEIDLSFVGVSNVTSLLILLSFNWLGIENPLSFFSVIVLSTLSATIGGAFGLLNGYLVSRYRAPSLILTWGVGGTLSLMVLGFAFAVKDKHIAFANIEASTQTIQYVLDKPTVEQFETAGIYIGLALLVFVYYTVRSLGLDLYARAIGANSLNAASQGLPVPLIQKMTFAFSGSCAGLAGYYSSVLQTGSISTSSYFVQELIVIAIIVLGGASLRGGYYSALSIVCACTFWALCSYVVMYLPSTSAVGASLMPGALALLLVLVSIFAGRSLAADTYTVHIPGIKKEDDHDD</sequence>
<evidence type="ECO:0000313" key="8">
    <source>
        <dbReference type="Proteomes" id="UP000342300"/>
    </source>
</evidence>
<keyword evidence="3 6" id="KW-0812">Transmembrane</keyword>
<evidence type="ECO:0000313" key="7">
    <source>
        <dbReference type="EMBL" id="MQM32043.1"/>
    </source>
</evidence>
<feature type="transmembrane region" description="Helical" evidence="6">
    <location>
        <begin position="130"/>
        <end position="152"/>
    </location>
</feature>
<dbReference type="Proteomes" id="UP000342300">
    <property type="component" value="Unassembled WGS sequence"/>
</dbReference>
<comment type="caution">
    <text evidence="7">The sequence shown here is derived from an EMBL/GenBank/DDBJ whole genome shotgun (WGS) entry which is preliminary data.</text>
</comment>
<dbReference type="PANTHER" id="PTHR32196">
    <property type="entry name" value="ABC TRANSPORTER PERMEASE PROTEIN YPHD-RELATED-RELATED"/>
    <property type="match status" value="1"/>
</dbReference>
<gene>
    <name evidence="7" type="ORF">CRU78_16650</name>
</gene>
<name>A0A6A7RX40_9PROT</name>
<comment type="subcellular location">
    <subcellularLocation>
        <location evidence="1">Cell membrane</location>
        <topology evidence="1">Multi-pass membrane protein</topology>
    </subcellularLocation>
</comment>
<feature type="transmembrane region" description="Helical" evidence="6">
    <location>
        <begin position="72"/>
        <end position="92"/>
    </location>
</feature>
<evidence type="ECO:0000256" key="4">
    <source>
        <dbReference type="ARBA" id="ARBA00022989"/>
    </source>
</evidence>
<feature type="transmembrane region" description="Helical" evidence="6">
    <location>
        <begin position="12"/>
        <end position="32"/>
    </location>
</feature>
<proteinExistence type="predicted"/>
<organism evidence="7 8">
    <name type="scientific">Candidatus Accumulibacter phosphatis</name>
    <dbReference type="NCBI Taxonomy" id="327160"/>
    <lineage>
        <taxon>Bacteria</taxon>
        <taxon>Pseudomonadati</taxon>
        <taxon>Pseudomonadota</taxon>
        <taxon>Betaproteobacteria</taxon>
        <taxon>Candidatus Accumulibacter</taxon>
    </lineage>
</organism>
<dbReference type="InterPro" id="IPR001851">
    <property type="entry name" value="ABC_transp_permease"/>
</dbReference>
<feature type="transmembrane region" description="Helical" evidence="6">
    <location>
        <begin position="184"/>
        <end position="200"/>
    </location>
</feature>
<evidence type="ECO:0000256" key="3">
    <source>
        <dbReference type="ARBA" id="ARBA00022692"/>
    </source>
</evidence>
<keyword evidence="5 6" id="KW-0472">Membrane</keyword>
<feature type="transmembrane region" description="Helical" evidence="6">
    <location>
        <begin position="44"/>
        <end position="65"/>
    </location>
</feature>
<feature type="transmembrane region" description="Helical" evidence="6">
    <location>
        <begin position="312"/>
        <end position="332"/>
    </location>
</feature>
<evidence type="ECO:0000256" key="6">
    <source>
        <dbReference type="SAM" id="Phobius"/>
    </source>
</evidence>
<accession>A0A6A7RX40</accession>
<feature type="transmembrane region" description="Helical" evidence="6">
    <location>
        <begin position="261"/>
        <end position="279"/>
    </location>
</feature>
<evidence type="ECO:0000256" key="5">
    <source>
        <dbReference type="ARBA" id="ARBA00023136"/>
    </source>
</evidence>
<dbReference type="GO" id="GO:0005886">
    <property type="term" value="C:plasma membrane"/>
    <property type="evidence" value="ECO:0007669"/>
    <property type="project" value="UniProtKB-SubCell"/>
</dbReference>
<feature type="transmembrane region" description="Helical" evidence="6">
    <location>
        <begin position="232"/>
        <end position="249"/>
    </location>
</feature>
<feature type="transmembrane region" description="Helical" evidence="6">
    <location>
        <begin position="286"/>
        <end position="306"/>
    </location>
</feature>
<reference evidence="7 8" key="1">
    <citation type="submission" date="2017-09" db="EMBL/GenBank/DDBJ databases">
        <title>Metagenomic Analysis Reveals Denitrifying Candidatus Accumulibacter and Flanking Population as a Source of N2O.</title>
        <authorList>
            <person name="Gao H."/>
            <person name="Mao Y."/>
            <person name="Zhao X."/>
            <person name="Liu W.-T."/>
            <person name="Zhang T."/>
            <person name="Wells G."/>
        </authorList>
    </citation>
    <scope>NUCLEOTIDE SEQUENCE [LARGE SCALE GENOMIC DNA]</scope>
    <source>
        <strain evidence="7">CANDO_2_IC</strain>
    </source>
</reference>
<keyword evidence="2" id="KW-1003">Cell membrane</keyword>